<sequence>MIAVALLLVLAVLAWPVGARHGGPGRHVAAPRAGSVSGAGEVDGLATAAGEDPGDEARGPERRPPVTDREVADAMVLLALALRSGRGLADALAQTAAVSSPGARDDLVRVTTALRWGRSMRQAWTYARPVWRRTAQAMAVADESGAASAAVLLEAAAAQREEDARRIEEAGQRAGVLLVLPLGLCFLPAFVATAVVPLVVVLLGQQLG</sequence>
<evidence type="ECO:0000256" key="1">
    <source>
        <dbReference type="ARBA" id="ARBA00004651"/>
    </source>
</evidence>
<keyword evidence="10" id="KW-1185">Reference proteome</keyword>
<keyword evidence="3 7" id="KW-0812">Transmembrane</keyword>
<comment type="caution">
    <text evidence="9">The sequence shown here is derived from an EMBL/GenBank/DDBJ whole genome shotgun (WGS) entry which is preliminary data.</text>
</comment>
<organism evidence="9 10">
    <name type="scientific">Janibacter alkaliphilus</name>
    <dbReference type="NCBI Taxonomy" id="1069963"/>
    <lineage>
        <taxon>Bacteria</taxon>
        <taxon>Bacillati</taxon>
        <taxon>Actinomycetota</taxon>
        <taxon>Actinomycetes</taxon>
        <taxon>Micrococcales</taxon>
        <taxon>Intrasporangiaceae</taxon>
        <taxon>Janibacter</taxon>
    </lineage>
</organism>
<dbReference type="Pfam" id="PF00482">
    <property type="entry name" value="T2SSF"/>
    <property type="match status" value="1"/>
</dbReference>
<reference evidence="9 10" key="1">
    <citation type="submission" date="2020-07" db="EMBL/GenBank/DDBJ databases">
        <title>Sequencing the genomes of 1000 actinobacteria strains.</title>
        <authorList>
            <person name="Klenk H.-P."/>
        </authorList>
    </citation>
    <scope>NUCLEOTIDE SEQUENCE [LARGE SCALE GENOMIC DNA]</scope>
    <source>
        <strain evidence="9 10">DSM 24723</strain>
    </source>
</reference>
<dbReference type="PANTHER" id="PTHR35007">
    <property type="entry name" value="INTEGRAL MEMBRANE PROTEIN-RELATED"/>
    <property type="match status" value="1"/>
</dbReference>
<dbReference type="Gene3D" id="1.20.81.30">
    <property type="entry name" value="Type II secretion system (T2SS), domain F"/>
    <property type="match status" value="1"/>
</dbReference>
<evidence type="ECO:0000259" key="8">
    <source>
        <dbReference type="Pfam" id="PF00482"/>
    </source>
</evidence>
<name>A0A852X5D8_9MICO</name>
<keyword evidence="4 7" id="KW-1133">Transmembrane helix</keyword>
<evidence type="ECO:0000313" key="9">
    <source>
        <dbReference type="EMBL" id="NYG35983.1"/>
    </source>
</evidence>
<feature type="compositionally biased region" description="Basic and acidic residues" evidence="6">
    <location>
        <begin position="55"/>
        <end position="68"/>
    </location>
</feature>
<evidence type="ECO:0000256" key="3">
    <source>
        <dbReference type="ARBA" id="ARBA00022692"/>
    </source>
</evidence>
<feature type="transmembrane region" description="Helical" evidence="7">
    <location>
        <begin position="175"/>
        <end position="203"/>
    </location>
</feature>
<evidence type="ECO:0000256" key="7">
    <source>
        <dbReference type="SAM" id="Phobius"/>
    </source>
</evidence>
<feature type="domain" description="Type II secretion system protein GspF" evidence="8">
    <location>
        <begin position="77"/>
        <end position="193"/>
    </location>
</feature>
<dbReference type="GO" id="GO:0005886">
    <property type="term" value="C:plasma membrane"/>
    <property type="evidence" value="ECO:0007669"/>
    <property type="project" value="UniProtKB-SubCell"/>
</dbReference>
<gene>
    <name evidence="9" type="ORF">BJY28_000452</name>
</gene>
<proteinExistence type="predicted"/>
<dbReference type="PANTHER" id="PTHR35007:SF3">
    <property type="entry name" value="POSSIBLE CONSERVED ALANINE RICH MEMBRANE PROTEIN"/>
    <property type="match status" value="1"/>
</dbReference>
<feature type="region of interest" description="Disordered" evidence="6">
    <location>
        <begin position="44"/>
        <end position="68"/>
    </location>
</feature>
<dbReference type="InterPro" id="IPR042094">
    <property type="entry name" value="T2SS_GspF_sf"/>
</dbReference>
<keyword evidence="2" id="KW-1003">Cell membrane</keyword>
<evidence type="ECO:0000256" key="2">
    <source>
        <dbReference type="ARBA" id="ARBA00022475"/>
    </source>
</evidence>
<dbReference type="EMBL" id="JACBZX010000001">
    <property type="protein sequence ID" value="NYG35983.1"/>
    <property type="molecule type" value="Genomic_DNA"/>
</dbReference>
<evidence type="ECO:0000256" key="5">
    <source>
        <dbReference type="ARBA" id="ARBA00023136"/>
    </source>
</evidence>
<dbReference type="Proteomes" id="UP000592181">
    <property type="component" value="Unassembled WGS sequence"/>
</dbReference>
<evidence type="ECO:0000256" key="4">
    <source>
        <dbReference type="ARBA" id="ARBA00022989"/>
    </source>
</evidence>
<accession>A0A852X5D8</accession>
<evidence type="ECO:0000256" key="6">
    <source>
        <dbReference type="SAM" id="MobiDB-lite"/>
    </source>
</evidence>
<keyword evidence="5 7" id="KW-0472">Membrane</keyword>
<dbReference type="RefSeq" id="WP_179461561.1">
    <property type="nucleotide sequence ID" value="NZ_JACBZX010000001.1"/>
</dbReference>
<dbReference type="AlphaFoldDB" id="A0A852X5D8"/>
<comment type="subcellular location">
    <subcellularLocation>
        <location evidence="1">Cell membrane</location>
        <topology evidence="1">Multi-pass membrane protein</topology>
    </subcellularLocation>
</comment>
<evidence type="ECO:0000313" key="10">
    <source>
        <dbReference type="Proteomes" id="UP000592181"/>
    </source>
</evidence>
<dbReference type="InterPro" id="IPR018076">
    <property type="entry name" value="T2SS_GspF_dom"/>
</dbReference>
<protein>
    <submittedName>
        <fullName evidence="9">Pilus assembly protein TadC</fullName>
    </submittedName>
</protein>